<evidence type="ECO:0000256" key="7">
    <source>
        <dbReference type="ARBA" id="ARBA00022741"/>
    </source>
</evidence>
<evidence type="ECO:0000256" key="12">
    <source>
        <dbReference type="ARBA" id="ARBA00044334"/>
    </source>
</evidence>
<evidence type="ECO:0000256" key="3">
    <source>
        <dbReference type="ARBA" id="ARBA00012738"/>
    </source>
</evidence>
<evidence type="ECO:0000259" key="17">
    <source>
        <dbReference type="SMART" id="SM01097"/>
    </source>
</evidence>
<dbReference type="Proteomes" id="UP000095358">
    <property type="component" value="Unassembled WGS sequence"/>
</dbReference>
<name>A0A1E5RCN6_HANUV</name>
<accession>A0A1E5RCN6</accession>
<dbReference type="GO" id="GO:0004088">
    <property type="term" value="F:carbamoyl-phosphate synthase (glutamine-hydrolyzing) activity"/>
    <property type="evidence" value="ECO:0007669"/>
    <property type="project" value="UniProtKB-EC"/>
</dbReference>
<keyword evidence="19" id="KW-1185">Reference proteome</keyword>
<dbReference type="AlphaFoldDB" id="A0A1E5RCN6"/>
<comment type="caution">
    <text evidence="18">The sequence shown here is derived from an EMBL/GenBank/DDBJ whole genome shotgun (WGS) entry which is preliminary data.</text>
</comment>
<dbReference type="InterPro" id="IPR050472">
    <property type="entry name" value="Anth_synth/Amidotransfase"/>
</dbReference>
<dbReference type="GO" id="GO:0006526">
    <property type="term" value="P:L-arginine biosynthetic process"/>
    <property type="evidence" value="ECO:0007669"/>
    <property type="project" value="UniProtKB-KW"/>
</dbReference>
<evidence type="ECO:0000256" key="8">
    <source>
        <dbReference type="ARBA" id="ARBA00022840"/>
    </source>
</evidence>
<evidence type="ECO:0000313" key="18">
    <source>
        <dbReference type="EMBL" id="OEJ84660.1"/>
    </source>
</evidence>
<dbReference type="Gene3D" id="3.50.30.20">
    <property type="entry name" value="Carbamoyl-phosphate synthase small subunit, N-terminal domain"/>
    <property type="match status" value="1"/>
</dbReference>
<dbReference type="Pfam" id="PF00117">
    <property type="entry name" value="GATase"/>
    <property type="match status" value="1"/>
</dbReference>
<evidence type="ECO:0000256" key="13">
    <source>
        <dbReference type="ARBA" id="ARBA00044340"/>
    </source>
</evidence>
<comment type="catalytic activity">
    <reaction evidence="14">
        <text>hydrogencarbonate + L-glutamine + 2 ATP + H2O = carbamoyl phosphate + L-glutamate + 2 ADP + phosphate + 2 H(+)</text>
        <dbReference type="Rhea" id="RHEA:18633"/>
        <dbReference type="ChEBI" id="CHEBI:15377"/>
        <dbReference type="ChEBI" id="CHEBI:15378"/>
        <dbReference type="ChEBI" id="CHEBI:17544"/>
        <dbReference type="ChEBI" id="CHEBI:29985"/>
        <dbReference type="ChEBI" id="CHEBI:30616"/>
        <dbReference type="ChEBI" id="CHEBI:43474"/>
        <dbReference type="ChEBI" id="CHEBI:58228"/>
        <dbReference type="ChEBI" id="CHEBI:58359"/>
        <dbReference type="ChEBI" id="CHEBI:456216"/>
        <dbReference type="EC" id="6.3.5.5"/>
    </reaction>
</comment>
<dbReference type="Pfam" id="PF00988">
    <property type="entry name" value="CPSase_sm_chain"/>
    <property type="match status" value="1"/>
</dbReference>
<dbReference type="GO" id="GO:0006207">
    <property type="term" value="P:'de novo' pyrimidine nucleobase biosynthetic process"/>
    <property type="evidence" value="ECO:0007669"/>
    <property type="project" value="InterPro"/>
</dbReference>
<organism evidence="18 19">
    <name type="scientific">Hanseniaspora uvarum</name>
    <name type="common">Yeast</name>
    <name type="synonym">Kloeckera apiculata</name>
    <dbReference type="NCBI Taxonomy" id="29833"/>
    <lineage>
        <taxon>Eukaryota</taxon>
        <taxon>Fungi</taxon>
        <taxon>Dikarya</taxon>
        <taxon>Ascomycota</taxon>
        <taxon>Saccharomycotina</taxon>
        <taxon>Saccharomycetes</taxon>
        <taxon>Saccharomycodales</taxon>
        <taxon>Saccharomycodaceae</taxon>
        <taxon>Hanseniaspora</taxon>
    </lineage>
</organism>
<comment type="similarity">
    <text evidence="2">Belongs to the CarA family.</text>
</comment>
<comment type="subunit">
    <text evidence="10">Heterodimer composed of 2 chains; the small (or glutamine) chain promotes the hydrolysis of glutamine to ammonia, which is used by the large (or ammonia) chain to synthesize carbamoyl phosphate.</text>
</comment>
<keyword evidence="5" id="KW-0436">Ligase</keyword>
<dbReference type="PROSITE" id="PS51273">
    <property type="entry name" value="GATASE_TYPE_1"/>
    <property type="match status" value="1"/>
</dbReference>
<evidence type="ECO:0000256" key="1">
    <source>
        <dbReference type="ARBA" id="ARBA00005077"/>
    </source>
</evidence>
<dbReference type="FunFam" id="3.40.50.880:FF:000016">
    <property type="entry name" value="Carbamoyl-phosphate synthase arginine-specific small chain"/>
    <property type="match status" value="1"/>
</dbReference>
<dbReference type="SUPFAM" id="SSF52021">
    <property type="entry name" value="Carbamoyl phosphate synthetase, small subunit N-terminal domain"/>
    <property type="match status" value="1"/>
</dbReference>
<comment type="function">
    <text evidence="16">Small subunit of the arginine-specific carbamoyl phosphate synthase (CPSase). CPSase catalyzes the formation of carbamoyl phosphate from the ammonia moiety of glutamine, carbonate, and phosphate donated by ATP, constituting the first step of 2 biosynthetic pathways, one leading to arginine and/or urea and the other to pyrimidine nucleotides. The small subunit (glutamine amidotransferase) binds and cleaves glutamine to supply the large subunit with the substrate ammonia.</text>
</comment>
<protein>
    <recommendedName>
        <fullName evidence="11">Carbamoyl phosphate synthase arginine-specific small chain</fullName>
        <ecNumber evidence="3">6.3.5.5</ecNumber>
    </recommendedName>
    <alternativeName>
        <fullName evidence="13">Arginine-specific carbamoyl phosphate synthetase, glutamine chain</fullName>
    </alternativeName>
    <alternativeName>
        <fullName evidence="12">Glutamine-dependent carbamoyl phosphate synthetase</fullName>
    </alternativeName>
</protein>
<comment type="pathway">
    <text evidence="1">Amino-acid biosynthesis; L-arginine biosynthesis; carbamoyl phosphate from bicarbonate: step 1/1.</text>
</comment>
<dbReference type="PANTHER" id="PTHR43418:SF7">
    <property type="entry name" value="CARBAMOYL-PHOSPHATE SYNTHASE SMALL CHAIN"/>
    <property type="match status" value="1"/>
</dbReference>
<evidence type="ECO:0000256" key="16">
    <source>
        <dbReference type="ARBA" id="ARBA00057756"/>
    </source>
</evidence>
<dbReference type="GO" id="GO:0005524">
    <property type="term" value="F:ATP binding"/>
    <property type="evidence" value="ECO:0007669"/>
    <property type="project" value="UniProtKB-KW"/>
</dbReference>
<evidence type="ECO:0000256" key="5">
    <source>
        <dbReference type="ARBA" id="ARBA00022598"/>
    </source>
</evidence>
<proteinExistence type="inferred from homology"/>
<dbReference type="NCBIfam" id="NF009475">
    <property type="entry name" value="PRK12838.1"/>
    <property type="match status" value="1"/>
</dbReference>
<dbReference type="OrthoDB" id="434at2759"/>
<evidence type="ECO:0000313" key="19">
    <source>
        <dbReference type="Proteomes" id="UP000095358"/>
    </source>
</evidence>
<evidence type="ECO:0000256" key="11">
    <source>
        <dbReference type="ARBA" id="ARBA00044168"/>
    </source>
</evidence>
<dbReference type="EC" id="6.3.5.5" evidence="3"/>
<sequence length="415" mass="46671">MFDNESHKAIFHIQNGPTFEGYSFGYNSDEHISGEVVFTTSLVGYPESMSDPSYKGQIIVFTQPLIGNYGVPSETEKDEYNLLKFMESTKLQCKAIIVSDYAWEYSHWTAKESLQNWCERSGVAAVGGVDTRYIVQYLREQGSTLGCIITNPEVTSQSEIDYKSLDFYDPGLENLVSVVATQKPYHIKYPHNDKETKNVLLVDCGSKENIVRCLVSRGADVTVVPYNYPIHKVAKNYDGIFISNGPGDPKHCTETINNLHTILNDKDLTDLPIFGICLGHQLLCLAAGCVTEKMKYGNRAHNIPTLDLITKQCVITSQNHGYVVSTNSLVNNEFGFKEYFVNLNDNTNEGMIHESRPIFSTQFHPEAKGGPQDTSYLFDNYFKNIEEYKTKHAGQSKTVSDDLKVESLPTERVLI</sequence>
<evidence type="ECO:0000256" key="10">
    <source>
        <dbReference type="ARBA" id="ARBA00044031"/>
    </source>
</evidence>
<dbReference type="EMBL" id="LPNN01000007">
    <property type="protein sequence ID" value="OEJ84660.1"/>
    <property type="molecule type" value="Genomic_DNA"/>
</dbReference>
<keyword evidence="7" id="KW-0547">Nucleotide-binding</keyword>
<evidence type="ECO:0000256" key="6">
    <source>
        <dbReference type="ARBA" id="ARBA00022605"/>
    </source>
</evidence>
<comment type="catalytic activity">
    <reaction evidence="15">
        <text>L-glutamine + H2O = L-glutamate + NH4(+)</text>
        <dbReference type="Rhea" id="RHEA:15889"/>
        <dbReference type="ChEBI" id="CHEBI:15377"/>
        <dbReference type="ChEBI" id="CHEBI:28938"/>
        <dbReference type="ChEBI" id="CHEBI:29985"/>
        <dbReference type="ChEBI" id="CHEBI:58359"/>
    </reaction>
</comment>
<dbReference type="VEuPathDB" id="FungiDB:AWRI3580_g3505"/>
<dbReference type="SUPFAM" id="SSF52317">
    <property type="entry name" value="Class I glutamine amidotransferase-like"/>
    <property type="match status" value="1"/>
</dbReference>
<evidence type="ECO:0000256" key="14">
    <source>
        <dbReference type="ARBA" id="ARBA00048816"/>
    </source>
</evidence>
<reference evidence="19" key="1">
    <citation type="journal article" date="2016" name="Genome Announc.">
        <title>Genome sequences of three species of Hanseniaspora isolated from spontaneous wine fermentations.</title>
        <authorList>
            <person name="Sternes P.R."/>
            <person name="Lee D."/>
            <person name="Kutyna D.R."/>
            <person name="Borneman A.R."/>
        </authorList>
    </citation>
    <scope>NUCLEOTIDE SEQUENCE [LARGE SCALE GENOMIC DNA]</scope>
    <source>
        <strain evidence="19">AWRI3580</strain>
    </source>
</reference>
<keyword evidence="8" id="KW-0067">ATP-binding</keyword>
<dbReference type="InterPro" id="IPR029062">
    <property type="entry name" value="Class_I_gatase-like"/>
</dbReference>
<dbReference type="HAMAP" id="MF_01209">
    <property type="entry name" value="CPSase_S_chain"/>
    <property type="match status" value="1"/>
</dbReference>
<keyword evidence="6" id="KW-0028">Amino-acid biosynthesis</keyword>
<dbReference type="CDD" id="cd01744">
    <property type="entry name" value="GATase1_CPSase"/>
    <property type="match status" value="1"/>
</dbReference>
<evidence type="ECO:0000256" key="15">
    <source>
        <dbReference type="ARBA" id="ARBA00049285"/>
    </source>
</evidence>
<keyword evidence="4" id="KW-0055">Arginine biosynthesis</keyword>
<dbReference type="Gene3D" id="3.40.50.880">
    <property type="match status" value="1"/>
</dbReference>
<dbReference type="PRINTS" id="PR00096">
    <property type="entry name" value="GATASE"/>
</dbReference>
<evidence type="ECO:0000256" key="4">
    <source>
        <dbReference type="ARBA" id="ARBA00022571"/>
    </source>
</evidence>
<dbReference type="InterPro" id="IPR035686">
    <property type="entry name" value="CPSase_GATase1"/>
</dbReference>
<gene>
    <name evidence="18" type="ORF">AWRI3580_g3505</name>
</gene>
<dbReference type="FunFam" id="3.50.30.20:FF:000003">
    <property type="entry name" value="Carbamoyl-phosphate synthase arginine-specific small chain"/>
    <property type="match status" value="1"/>
</dbReference>
<dbReference type="InterPro" id="IPR002474">
    <property type="entry name" value="CarbamoylP_synth_ssu_N"/>
</dbReference>
<dbReference type="STRING" id="29833.A0A1E5RCN6"/>
<dbReference type="InterPro" id="IPR036480">
    <property type="entry name" value="CarbP_synth_ssu_N_sf"/>
</dbReference>
<dbReference type="PANTHER" id="PTHR43418">
    <property type="entry name" value="MULTIFUNCTIONAL TRYPTOPHAN BIOSYNTHESIS PROTEIN-RELATED"/>
    <property type="match status" value="1"/>
</dbReference>
<dbReference type="SMART" id="SM01097">
    <property type="entry name" value="CPSase_sm_chain"/>
    <property type="match status" value="1"/>
</dbReference>
<dbReference type="InterPro" id="IPR006274">
    <property type="entry name" value="CarbamoylP_synth_ssu"/>
</dbReference>
<evidence type="ECO:0000256" key="2">
    <source>
        <dbReference type="ARBA" id="ARBA00007800"/>
    </source>
</evidence>
<dbReference type="InterPro" id="IPR017926">
    <property type="entry name" value="GATASE"/>
</dbReference>
<dbReference type="GO" id="GO:0005737">
    <property type="term" value="C:cytoplasm"/>
    <property type="evidence" value="ECO:0007669"/>
    <property type="project" value="UniProtKB-ARBA"/>
</dbReference>
<evidence type="ECO:0000256" key="9">
    <source>
        <dbReference type="ARBA" id="ARBA00022962"/>
    </source>
</evidence>
<dbReference type="GO" id="GO:0006541">
    <property type="term" value="P:glutamine metabolic process"/>
    <property type="evidence" value="ECO:0007669"/>
    <property type="project" value="InterPro"/>
</dbReference>
<feature type="domain" description="Carbamoyl-phosphate synthase small subunit N-terminal" evidence="17">
    <location>
        <begin position="7"/>
        <end position="149"/>
    </location>
</feature>
<keyword evidence="9" id="KW-0315">Glutamine amidotransferase</keyword>
<dbReference type="PRINTS" id="PR00099">
    <property type="entry name" value="CPSGATASE"/>
</dbReference>
<dbReference type="NCBIfam" id="TIGR01368">
    <property type="entry name" value="CPSaseIIsmall"/>
    <property type="match status" value="1"/>
</dbReference>